<evidence type="ECO:0000313" key="2">
    <source>
        <dbReference type="Proteomes" id="UP000199518"/>
    </source>
</evidence>
<proteinExistence type="predicted"/>
<gene>
    <name evidence="1" type="ORF">SAMN05421753_11747</name>
</gene>
<sequence length="156" mass="16640">MSHCIQAIITSSSVADQTCLQYPQLAYFSTPQQFAILPMTAEFIDRELEPSPGPGSDGFILLTASFTAFLLDLSVLGTLAYIETDYFGGTGSQGAAVYSNGKPLMQSEGSELADPINKALELIGVRSEGSDRFDALGLGNFRSNDAIFEAIAQAKK</sequence>
<dbReference type="EMBL" id="FOQD01000017">
    <property type="protein sequence ID" value="SFJ25330.1"/>
    <property type="molecule type" value="Genomic_DNA"/>
</dbReference>
<dbReference type="AlphaFoldDB" id="A0A1I3PV82"/>
<organism evidence="1 2">
    <name type="scientific">Planctomicrobium piriforme</name>
    <dbReference type="NCBI Taxonomy" id="1576369"/>
    <lineage>
        <taxon>Bacteria</taxon>
        <taxon>Pseudomonadati</taxon>
        <taxon>Planctomycetota</taxon>
        <taxon>Planctomycetia</taxon>
        <taxon>Planctomycetales</taxon>
        <taxon>Planctomycetaceae</taxon>
        <taxon>Planctomicrobium</taxon>
    </lineage>
</organism>
<accession>A0A1I3PV82</accession>
<reference evidence="2" key="1">
    <citation type="submission" date="2016-10" db="EMBL/GenBank/DDBJ databases">
        <authorList>
            <person name="Varghese N."/>
            <person name="Submissions S."/>
        </authorList>
    </citation>
    <scope>NUCLEOTIDE SEQUENCE [LARGE SCALE GENOMIC DNA]</scope>
    <source>
        <strain evidence="2">DSM 26348</strain>
    </source>
</reference>
<keyword evidence="2" id="KW-1185">Reference proteome</keyword>
<dbReference type="STRING" id="1576369.SAMN05421753_11747"/>
<dbReference type="Proteomes" id="UP000199518">
    <property type="component" value="Unassembled WGS sequence"/>
</dbReference>
<name>A0A1I3PV82_9PLAN</name>
<evidence type="ECO:0000313" key="1">
    <source>
        <dbReference type="EMBL" id="SFJ25330.1"/>
    </source>
</evidence>
<protein>
    <submittedName>
        <fullName evidence="1">Uncharacterized protein</fullName>
    </submittedName>
</protein>